<feature type="domain" description="STI1" evidence="16">
    <location>
        <begin position="326"/>
        <end position="360"/>
    </location>
</feature>
<dbReference type="InterPro" id="IPR006636">
    <property type="entry name" value="STI1_HS-bd"/>
</dbReference>
<dbReference type="Pfam" id="PF17830">
    <property type="entry name" value="STI1-HOP_DP"/>
    <property type="match status" value="1"/>
</dbReference>
<keyword evidence="7" id="KW-0653">Protein transport</keyword>
<name>A0A7C8YGE9_OPUST</name>
<evidence type="ECO:0000256" key="7">
    <source>
        <dbReference type="ARBA" id="ARBA00022927"/>
    </source>
</evidence>
<evidence type="ECO:0000256" key="3">
    <source>
        <dbReference type="ARBA" id="ARBA00022640"/>
    </source>
</evidence>
<keyword evidence="2" id="KW-0150">Chloroplast</keyword>
<dbReference type="PANTHER" id="PTHR47296:SF1">
    <property type="entry name" value="PROTEIN TIC 40, CHLOROPLASTIC"/>
    <property type="match status" value="1"/>
</dbReference>
<evidence type="ECO:0000256" key="1">
    <source>
        <dbReference type="ARBA" id="ARBA00022448"/>
    </source>
</evidence>
<evidence type="ECO:0000256" key="12">
    <source>
        <dbReference type="ARBA" id="ARBA00060470"/>
    </source>
</evidence>
<evidence type="ECO:0000256" key="14">
    <source>
        <dbReference type="ARBA" id="ARBA00082202"/>
    </source>
</evidence>
<dbReference type="EMBL" id="GISG01017178">
    <property type="protein sequence ID" value="MBA4617617.1"/>
    <property type="molecule type" value="Transcribed_RNA"/>
</dbReference>
<feature type="compositionally biased region" description="Low complexity" evidence="15">
    <location>
        <begin position="183"/>
        <end position="192"/>
    </location>
</feature>
<dbReference type="GO" id="GO:0009658">
    <property type="term" value="P:chloroplast organization"/>
    <property type="evidence" value="ECO:0007669"/>
    <property type="project" value="TreeGrafter"/>
</dbReference>
<keyword evidence="6" id="KW-1001">Plastid inner membrane</keyword>
<feature type="domain" description="STI1" evidence="16">
    <location>
        <begin position="402"/>
        <end position="441"/>
    </location>
</feature>
<evidence type="ECO:0000256" key="11">
    <source>
        <dbReference type="ARBA" id="ARBA00056414"/>
    </source>
</evidence>
<proteinExistence type="predicted"/>
<feature type="compositionally biased region" description="Low complexity" evidence="15">
    <location>
        <begin position="205"/>
        <end position="239"/>
    </location>
</feature>
<dbReference type="InterPro" id="IPR041243">
    <property type="entry name" value="STI1/HOP_DP"/>
</dbReference>
<comment type="subcellular location">
    <subcellularLocation>
        <location evidence="12">Plastid</location>
        <location evidence="12">Chloroplast inner membrane</location>
        <topology evidence="12">Single-pass membrane protein</topology>
    </subcellularLocation>
</comment>
<dbReference type="GO" id="GO:0009535">
    <property type="term" value="C:chloroplast thylakoid membrane"/>
    <property type="evidence" value="ECO:0007669"/>
    <property type="project" value="TreeGrafter"/>
</dbReference>
<keyword evidence="9" id="KW-1133">Transmembrane helix</keyword>
<keyword evidence="8" id="KW-0809">Transit peptide</keyword>
<reference evidence="17" key="1">
    <citation type="journal article" date="2013" name="J. Plant Res.">
        <title>Effect of fungi and light on seed germination of three Opuntia species from semiarid lands of central Mexico.</title>
        <authorList>
            <person name="Delgado-Sanchez P."/>
            <person name="Jimenez-Bremont J.F."/>
            <person name="Guerrero-Gonzalez Mde L."/>
            <person name="Flores J."/>
        </authorList>
    </citation>
    <scope>NUCLEOTIDE SEQUENCE</scope>
    <source>
        <tissue evidence="17">Cladode</tissue>
    </source>
</reference>
<dbReference type="PANTHER" id="PTHR47296">
    <property type="entry name" value="PROTEIN TIC 40, CHLOROPLASTIC"/>
    <property type="match status" value="1"/>
</dbReference>
<comment type="function">
    <text evidence="11">Involved in protein precursor import into chloroplasts. Part of the motor complex consisting of a co-chaperone (TIC40) and a chaperone (HSP93) associated with the import channel (TIC110). Causes the release of bound transit peptides from TIC110 and stimulates ATP hydrolysis by HSP93. Involved in reinsertion of proteins from the chloroplast stroma into the inner membrane.</text>
</comment>
<feature type="compositionally biased region" description="Pro residues" evidence="15">
    <location>
        <begin position="173"/>
        <end position="182"/>
    </location>
</feature>
<evidence type="ECO:0000256" key="6">
    <source>
        <dbReference type="ARBA" id="ARBA00022780"/>
    </source>
</evidence>
<evidence type="ECO:0000256" key="9">
    <source>
        <dbReference type="ARBA" id="ARBA00022989"/>
    </source>
</evidence>
<keyword evidence="3" id="KW-0934">Plastid</keyword>
<keyword evidence="1" id="KW-0813">Transport</keyword>
<evidence type="ECO:0000313" key="17">
    <source>
        <dbReference type="EMBL" id="MBA4617617.1"/>
    </source>
</evidence>
<evidence type="ECO:0000256" key="10">
    <source>
        <dbReference type="ARBA" id="ARBA00023136"/>
    </source>
</evidence>
<dbReference type="GO" id="GO:0009706">
    <property type="term" value="C:chloroplast inner membrane"/>
    <property type="evidence" value="ECO:0007669"/>
    <property type="project" value="UniProtKB-SubCell"/>
</dbReference>
<evidence type="ECO:0000256" key="5">
    <source>
        <dbReference type="ARBA" id="ARBA00022737"/>
    </source>
</evidence>
<dbReference type="FunFam" id="1.10.260.100:FF:000008">
    <property type="entry name" value="Protein TIC 40, chloroplastic"/>
    <property type="match status" value="1"/>
</dbReference>
<feature type="region of interest" description="Disordered" evidence="15">
    <location>
        <begin position="162"/>
        <end position="239"/>
    </location>
</feature>
<feature type="compositionally biased region" description="Low complexity" evidence="15">
    <location>
        <begin position="91"/>
        <end position="101"/>
    </location>
</feature>
<keyword evidence="5" id="KW-0677">Repeat</keyword>
<evidence type="ECO:0000259" key="16">
    <source>
        <dbReference type="SMART" id="SM00727"/>
    </source>
</evidence>
<dbReference type="AlphaFoldDB" id="A0A7C8YGE9"/>
<evidence type="ECO:0000256" key="15">
    <source>
        <dbReference type="SAM" id="MobiDB-lite"/>
    </source>
</evidence>
<keyword evidence="10" id="KW-0472">Membrane</keyword>
<feature type="region of interest" description="Disordered" evidence="15">
    <location>
        <begin position="276"/>
        <end position="307"/>
    </location>
</feature>
<evidence type="ECO:0000256" key="13">
    <source>
        <dbReference type="ARBA" id="ARBA00070821"/>
    </source>
</evidence>
<dbReference type="GO" id="GO:0045037">
    <property type="term" value="P:protein import into chloroplast stroma"/>
    <property type="evidence" value="ECO:0007669"/>
    <property type="project" value="TreeGrafter"/>
</dbReference>
<dbReference type="SMART" id="SM00727">
    <property type="entry name" value="STI1"/>
    <property type="match status" value="2"/>
</dbReference>
<reference evidence="17" key="2">
    <citation type="submission" date="2020-07" db="EMBL/GenBank/DDBJ databases">
        <authorList>
            <person name="Vera ALvarez R."/>
            <person name="Arias-Moreno D.M."/>
            <person name="Jimenez-Jacinto V."/>
            <person name="Jimenez-Bremont J.F."/>
            <person name="Swaminathan K."/>
            <person name="Moose S.P."/>
            <person name="Guerrero-Gonzalez M.L."/>
            <person name="Marino-Ramirez L."/>
            <person name="Landsman D."/>
            <person name="Rodriguez-Kessler M."/>
            <person name="Delgado-Sanchez P."/>
        </authorList>
    </citation>
    <scope>NUCLEOTIDE SEQUENCE</scope>
    <source>
        <tissue evidence="17">Cladode</tissue>
    </source>
</reference>
<feature type="region of interest" description="Disordered" evidence="15">
    <location>
        <begin position="91"/>
        <end position="111"/>
    </location>
</feature>
<evidence type="ECO:0000256" key="8">
    <source>
        <dbReference type="ARBA" id="ARBA00022946"/>
    </source>
</evidence>
<evidence type="ECO:0000256" key="2">
    <source>
        <dbReference type="ARBA" id="ARBA00022528"/>
    </source>
</evidence>
<keyword evidence="4" id="KW-0812">Transmembrane</keyword>
<feature type="compositionally biased region" description="Polar residues" evidence="15">
    <location>
        <begin position="280"/>
        <end position="307"/>
    </location>
</feature>
<protein>
    <recommendedName>
        <fullName evidence="13">Protein TIC 40, chloroplastic</fullName>
    </recommendedName>
    <alternativeName>
        <fullName evidence="14">Translocon at the inner envelope membrane of chloroplasts 40</fullName>
    </alternativeName>
</protein>
<evidence type="ECO:0000256" key="4">
    <source>
        <dbReference type="ARBA" id="ARBA00022692"/>
    </source>
</evidence>
<accession>A0A7C8YGE9</accession>
<organism evidence="17">
    <name type="scientific">Opuntia streptacantha</name>
    <name type="common">Prickly pear cactus</name>
    <name type="synonym">Opuntia cardona</name>
    <dbReference type="NCBI Taxonomy" id="393608"/>
    <lineage>
        <taxon>Eukaryota</taxon>
        <taxon>Viridiplantae</taxon>
        <taxon>Streptophyta</taxon>
        <taxon>Embryophyta</taxon>
        <taxon>Tracheophyta</taxon>
        <taxon>Spermatophyta</taxon>
        <taxon>Magnoliopsida</taxon>
        <taxon>eudicotyledons</taxon>
        <taxon>Gunneridae</taxon>
        <taxon>Pentapetalae</taxon>
        <taxon>Caryophyllales</taxon>
        <taxon>Cactineae</taxon>
        <taxon>Cactaceae</taxon>
        <taxon>Opuntioideae</taxon>
        <taxon>Opuntia</taxon>
    </lineage>
</organism>
<sequence length="467" mass="50331">METNLSLVSPKPVLGLGYSPNPRNFSTKQSLGIPLLPRKPTRPVLSSVSKSRTVLFAFSNSNSGRRLVHDPKDNGKRSNWVAVFASTSTSNKSSSELETTSIGVSPQPYPSPPPSQFGSPLFWIGVGVGLSALFSFVASRFQKYATQQLFKTMMGQMASQNNQFSNGAFSPGSPFPFPPPSTSGPSTSTGFPYQPPSTTGPAWPSTSTGSASSSGPVQAASSSAPASETTVTVDVSSTKVTAEPVGVKDEAEVKSEAKQPAFVDVSAKEPLLESPFENFVDSSSPNGAASKEATTSQEGAAADWSQSIRKPGSVLSVEALEKMMEDPTVQKMVYPHLPEEMRNPATFKWMLQNPVYRQQLQEMLDKMGGSTEWDSRMIDTLKNFDFNSPDVKQQFDQLGLTPEEVISKIMANPDLAMAFQNPRVQQAIMDCSQNPMNIAKYQDDKEVMDVFSKISQLFPGTSGPGGF</sequence>
<dbReference type="Gene3D" id="1.10.260.100">
    <property type="match status" value="1"/>
</dbReference>